<evidence type="ECO:0000256" key="1">
    <source>
        <dbReference type="ARBA" id="ARBA00022448"/>
    </source>
</evidence>
<dbReference type="EMBL" id="DWWL01000055">
    <property type="protein sequence ID" value="HJC48100.1"/>
    <property type="molecule type" value="Genomic_DNA"/>
</dbReference>
<keyword evidence="2" id="KW-0406">Ion transport</keyword>
<dbReference type="InterPro" id="IPR050873">
    <property type="entry name" value="V-ATPase_V0D/AC39_subunit"/>
</dbReference>
<comment type="caution">
    <text evidence="3">The sequence shown here is derived from an EMBL/GenBank/DDBJ whole genome shotgun (WGS) entry which is preliminary data.</text>
</comment>
<reference evidence="3" key="2">
    <citation type="submission" date="2021-04" db="EMBL/GenBank/DDBJ databases">
        <authorList>
            <person name="Gilroy R."/>
        </authorList>
    </citation>
    <scope>NUCLEOTIDE SEQUENCE</scope>
    <source>
        <strain evidence="3">CHK183-5548</strain>
    </source>
</reference>
<dbReference type="AlphaFoldDB" id="A0A9D2PC96"/>
<sequence>MGNLLTYSGLTTKVRAMESRFLSDQQLEELASLSSVGEALDFLRSQPAYGEVLSGADSTIHRSDLEKLLLLSRYRDFEKLYRFSGPEPRKFLNLYFSNFEISLLKRCLRGIAQPENGFVGLSAFQEFFSRHSRLNVEQLAAASSVPELTAALKGTSYYALFSRLEEGENVSLFDYEMQLDLLHFKREWKIKDKFTSKDEQKTLTQCFGSQLDMLNIQWIYRSKKYYHLEPADIYTLLIPVSYRLKQGEITRLAETGSLDEFFSVLAGTYYGSQARADLRTSPDLEALYEQVMNRVYSMTARKHPYSAAILNSYFYFKNLEIHRLITAIECIRYGIEPGEILSYIIKDNKGGNGK</sequence>
<dbReference type="InterPro" id="IPR002843">
    <property type="entry name" value="ATPase_V0-cplx_csu/dsu"/>
</dbReference>
<dbReference type="Proteomes" id="UP000823883">
    <property type="component" value="Unassembled WGS sequence"/>
</dbReference>
<dbReference type="GO" id="GO:0046961">
    <property type="term" value="F:proton-transporting ATPase activity, rotational mechanism"/>
    <property type="evidence" value="ECO:0007669"/>
    <property type="project" value="InterPro"/>
</dbReference>
<dbReference type="SUPFAM" id="SSF103486">
    <property type="entry name" value="V-type ATP synthase subunit C"/>
    <property type="match status" value="1"/>
</dbReference>
<accession>A0A9D2PC96</accession>
<evidence type="ECO:0000313" key="4">
    <source>
        <dbReference type="Proteomes" id="UP000823883"/>
    </source>
</evidence>
<dbReference type="InterPro" id="IPR036079">
    <property type="entry name" value="ATPase_csu/dsu_sf"/>
</dbReference>
<dbReference type="InterPro" id="IPR044911">
    <property type="entry name" value="V-type_ATPase_csu/dsu_dom_3"/>
</dbReference>
<keyword evidence="1" id="KW-0813">Transport</keyword>
<dbReference type="PANTHER" id="PTHR38682">
    <property type="entry name" value="V-TYPE ATP SYNTHASE SUBUNIT C"/>
    <property type="match status" value="1"/>
</dbReference>
<organism evidence="3 4">
    <name type="scientific">Candidatus Lachnoclostridium pullistercoris</name>
    <dbReference type="NCBI Taxonomy" id="2838632"/>
    <lineage>
        <taxon>Bacteria</taxon>
        <taxon>Bacillati</taxon>
        <taxon>Bacillota</taxon>
        <taxon>Clostridia</taxon>
        <taxon>Lachnospirales</taxon>
        <taxon>Lachnospiraceae</taxon>
    </lineage>
</organism>
<evidence type="ECO:0000313" key="3">
    <source>
        <dbReference type="EMBL" id="HJC48100.1"/>
    </source>
</evidence>
<protein>
    <submittedName>
        <fullName evidence="3">V-type ATPase subunit</fullName>
    </submittedName>
</protein>
<evidence type="ECO:0000256" key="2">
    <source>
        <dbReference type="ARBA" id="ARBA00023065"/>
    </source>
</evidence>
<dbReference type="Pfam" id="PF01992">
    <property type="entry name" value="vATP-synt_AC39"/>
    <property type="match status" value="1"/>
</dbReference>
<reference evidence="3" key="1">
    <citation type="journal article" date="2021" name="PeerJ">
        <title>Extensive microbial diversity within the chicken gut microbiome revealed by metagenomics and culture.</title>
        <authorList>
            <person name="Gilroy R."/>
            <person name="Ravi A."/>
            <person name="Getino M."/>
            <person name="Pursley I."/>
            <person name="Horton D.L."/>
            <person name="Alikhan N.F."/>
            <person name="Baker D."/>
            <person name="Gharbi K."/>
            <person name="Hall N."/>
            <person name="Watson M."/>
            <person name="Adriaenssens E.M."/>
            <person name="Foster-Nyarko E."/>
            <person name="Jarju S."/>
            <person name="Secka A."/>
            <person name="Antonio M."/>
            <person name="Oren A."/>
            <person name="Chaudhuri R.R."/>
            <person name="La Ragione R."/>
            <person name="Hildebrand F."/>
            <person name="Pallen M.J."/>
        </authorList>
    </citation>
    <scope>NUCLEOTIDE SEQUENCE</scope>
    <source>
        <strain evidence="3">CHK183-5548</strain>
    </source>
</reference>
<dbReference type="PANTHER" id="PTHR38682:SF1">
    <property type="entry name" value="V-TYPE ATP SYNTHASE SUBUNIT C"/>
    <property type="match status" value="1"/>
</dbReference>
<proteinExistence type="predicted"/>
<gene>
    <name evidence="3" type="ORF">IAA04_08620</name>
</gene>
<name>A0A9D2PC96_9FIRM</name>
<dbReference type="Gene3D" id="1.10.132.50">
    <property type="entry name" value="ATP synthase (C/AC39) subunit, domain 3"/>
    <property type="match status" value="3"/>
</dbReference>